<comment type="caution">
    <text evidence="2">The sequence shown here is derived from an EMBL/GenBank/DDBJ whole genome shotgun (WGS) entry which is preliminary data.</text>
</comment>
<accession>A0ABP6S3V8</accession>
<dbReference type="Gene3D" id="2.40.30.160">
    <property type="match status" value="1"/>
</dbReference>
<gene>
    <name evidence="2" type="ORF">GCM10020366_71080</name>
</gene>
<name>A0ABP6S3V8_9PSEU</name>
<evidence type="ECO:0000313" key="3">
    <source>
        <dbReference type="Proteomes" id="UP001500483"/>
    </source>
</evidence>
<reference evidence="3" key="1">
    <citation type="journal article" date="2019" name="Int. J. Syst. Evol. Microbiol.">
        <title>The Global Catalogue of Microorganisms (GCM) 10K type strain sequencing project: providing services to taxonomists for standard genome sequencing and annotation.</title>
        <authorList>
            <consortium name="The Broad Institute Genomics Platform"/>
            <consortium name="The Broad Institute Genome Sequencing Center for Infectious Disease"/>
            <person name="Wu L."/>
            <person name="Ma J."/>
        </authorList>
    </citation>
    <scope>NUCLEOTIDE SEQUENCE [LARGE SCALE GENOMIC DNA]</scope>
    <source>
        <strain evidence="3">JCM 9687</strain>
    </source>
</reference>
<proteinExistence type="predicted"/>
<dbReference type="SUPFAM" id="SSF103025">
    <property type="entry name" value="Folate-binding domain"/>
    <property type="match status" value="1"/>
</dbReference>
<organism evidence="2 3">
    <name type="scientific">Saccharopolyspora gregorii</name>
    <dbReference type="NCBI Taxonomy" id="33914"/>
    <lineage>
        <taxon>Bacteria</taxon>
        <taxon>Bacillati</taxon>
        <taxon>Actinomycetota</taxon>
        <taxon>Actinomycetes</taxon>
        <taxon>Pseudonocardiales</taxon>
        <taxon>Pseudonocardiaceae</taxon>
        <taxon>Saccharopolyspora</taxon>
    </lineage>
</organism>
<dbReference type="Proteomes" id="UP001500483">
    <property type="component" value="Unassembled WGS sequence"/>
</dbReference>
<dbReference type="InterPro" id="IPR017703">
    <property type="entry name" value="YgfZ/GCV_T_CS"/>
</dbReference>
<keyword evidence="3" id="KW-1185">Reference proteome</keyword>
<sequence length="271" mass="28917">MDGRQPLLEYLEAMRFWSKSNARRLRRVRAAERAGPDAVDLLGQGGRHRRADEAVRGAGLPGGGFARAVPFRGLYHGGPGGPRESLVDWWTRLTDAGVRPGGHDGLRVAARGGAAAAGRRGHRRAGDPARAGWIHTAAHVAKGCYRGQETVAKVHNVGKPPRRMVLLHLDGSWRSARRPVIRVARRAQGGPGRFGGAAHELGPVALAMLKRTAPVDVELVAGDAAEGRAVAAAVRDPDSCRRTPVSRRGGSRRRVPSRPLTPMPPTGDHTG</sequence>
<evidence type="ECO:0000313" key="2">
    <source>
        <dbReference type="EMBL" id="GAA3366665.1"/>
    </source>
</evidence>
<dbReference type="NCBIfam" id="TIGR03317">
    <property type="entry name" value="ygfZ_signature"/>
    <property type="match status" value="1"/>
</dbReference>
<protein>
    <submittedName>
        <fullName evidence="2">Uncharacterized protein</fullName>
    </submittedName>
</protein>
<dbReference type="RefSeq" id="WP_344931564.1">
    <property type="nucleotide sequence ID" value="NZ_BAAAYK010000044.1"/>
</dbReference>
<feature type="region of interest" description="Disordered" evidence="1">
    <location>
        <begin position="234"/>
        <end position="271"/>
    </location>
</feature>
<dbReference type="EMBL" id="BAAAYK010000044">
    <property type="protein sequence ID" value="GAA3366665.1"/>
    <property type="molecule type" value="Genomic_DNA"/>
</dbReference>
<evidence type="ECO:0000256" key="1">
    <source>
        <dbReference type="SAM" id="MobiDB-lite"/>
    </source>
</evidence>